<keyword evidence="3 4" id="KW-0041">Annexin</keyword>
<keyword evidence="4" id="KW-0111">Calcium/phospholipid-binding</keyword>
<proteinExistence type="inferred from homology"/>
<dbReference type="STRING" id="75743.A0A401QAV4"/>
<dbReference type="PROSITE" id="PS51897">
    <property type="entry name" value="ANNEXIN_2"/>
    <property type="match status" value="1"/>
</dbReference>
<dbReference type="Gene3D" id="1.10.220.10">
    <property type="entry name" value="Annexin"/>
    <property type="match status" value="2"/>
</dbReference>
<dbReference type="GO" id="GO:0097190">
    <property type="term" value="P:apoptotic signaling pathway"/>
    <property type="evidence" value="ECO:0007669"/>
    <property type="project" value="TreeGrafter"/>
</dbReference>
<comment type="similarity">
    <text evidence="1 4">Belongs to the annexin family.</text>
</comment>
<dbReference type="InterPro" id="IPR001464">
    <property type="entry name" value="Annexin"/>
</dbReference>
<dbReference type="GO" id="GO:0012506">
    <property type="term" value="C:vesicle membrane"/>
    <property type="evidence" value="ECO:0007669"/>
    <property type="project" value="TreeGrafter"/>
</dbReference>
<gene>
    <name evidence="5" type="ORF">scyTo_0022341</name>
</gene>
<dbReference type="GO" id="GO:0051560">
    <property type="term" value="P:mitochondrial calcium ion homeostasis"/>
    <property type="evidence" value="ECO:0007669"/>
    <property type="project" value="TreeGrafter"/>
</dbReference>
<keyword evidence="6" id="KW-1185">Reference proteome</keyword>
<dbReference type="InterPro" id="IPR018252">
    <property type="entry name" value="Annexin_repeat_CS"/>
</dbReference>
<comment type="caution">
    <text evidence="5">The sequence shown here is derived from an EMBL/GenBank/DDBJ whole genome shotgun (WGS) entry which is preliminary data.</text>
</comment>
<dbReference type="GO" id="GO:0005886">
    <property type="term" value="C:plasma membrane"/>
    <property type="evidence" value="ECO:0007669"/>
    <property type="project" value="TreeGrafter"/>
</dbReference>
<dbReference type="PRINTS" id="PR00196">
    <property type="entry name" value="ANNEXIN"/>
</dbReference>
<dbReference type="PANTHER" id="PTHR10502">
    <property type="entry name" value="ANNEXIN"/>
    <property type="match status" value="1"/>
</dbReference>
<dbReference type="SUPFAM" id="SSF47874">
    <property type="entry name" value="Annexin"/>
    <property type="match status" value="1"/>
</dbReference>
<dbReference type="PROSITE" id="PS00223">
    <property type="entry name" value="ANNEXIN_1"/>
    <property type="match status" value="1"/>
</dbReference>
<dbReference type="InterPro" id="IPR037104">
    <property type="entry name" value="Annexin_sf"/>
</dbReference>
<dbReference type="PANTHER" id="PTHR10502:SF19">
    <property type="entry name" value="ANNEXIN A6"/>
    <property type="match status" value="1"/>
</dbReference>
<keyword evidence="2 4" id="KW-0677">Repeat</keyword>
<dbReference type="EMBL" id="BFAA01022167">
    <property type="protein sequence ID" value="GCB82501.1"/>
    <property type="molecule type" value="Genomic_DNA"/>
</dbReference>
<comment type="domain">
    <text evidence="4">A pair of annexin repeats may form one binding site for calcium and phospholipid.</text>
</comment>
<evidence type="ECO:0000256" key="3">
    <source>
        <dbReference type="ARBA" id="ARBA00023216"/>
    </source>
</evidence>
<dbReference type="GO" id="GO:0051283">
    <property type="term" value="P:negative regulation of sequestering of calcium ion"/>
    <property type="evidence" value="ECO:0007669"/>
    <property type="project" value="TreeGrafter"/>
</dbReference>
<evidence type="ECO:0000256" key="4">
    <source>
        <dbReference type="RuleBase" id="RU003540"/>
    </source>
</evidence>
<dbReference type="SMART" id="SM00335">
    <property type="entry name" value="ANX"/>
    <property type="match status" value="2"/>
</dbReference>
<reference evidence="5 6" key="1">
    <citation type="journal article" date="2018" name="Nat. Ecol. Evol.">
        <title>Shark genomes provide insights into elasmobranch evolution and the origin of vertebrates.</title>
        <authorList>
            <person name="Hara Y"/>
            <person name="Yamaguchi K"/>
            <person name="Onimaru K"/>
            <person name="Kadota M"/>
            <person name="Koyanagi M"/>
            <person name="Keeley SD"/>
            <person name="Tatsumi K"/>
            <person name="Tanaka K"/>
            <person name="Motone F"/>
            <person name="Kageyama Y"/>
            <person name="Nozu R"/>
            <person name="Adachi N"/>
            <person name="Nishimura O"/>
            <person name="Nakagawa R"/>
            <person name="Tanegashima C"/>
            <person name="Kiyatake I"/>
            <person name="Matsumoto R"/>
            <person name="Murakumo K"/>
            <person name="Nishida K"/>
            <person name="Terakita A"/>
            <person name="Kuratani S"/>
            <person name="Sato K"/>
            <person name="Hyodo S Kuraku.S."/>
        </authorList>
    </citation>
    <scope>NUCLEOTIDE SEQUENCE [LARGE SCALE GENOMIC DNA]</scope>
</reference>
<feature type="non-terminal residue" evidence="5">
    <location>
        <position position="112"/>
    </location>
</feature>
<dbReference type="GO" id="GO:0005739">
    <property type="term" value="C:mitochondrion"/>
    <property type="evidence" value="ECO:0007669"/>
    <property type="project" value="GOC"/>
</dbReference>
<dbReference type="Proteomes" id="UP000288216">
    <property type="component" value="Unassembled WGS sequence"/>
</dbReference>
<dbReference type="InterPro" id="IPR018502">
    <property type="entry name" value="Annexin_repeat"/>
</dbReference>
<organism evidence="5 6">
    <name type="scientific">Scyliorhinus torazame</name>
    <name type="common">Cloudy catshark</name>
    <name type="synonym">Catulus torazame</name>
    <dbReference type="NCBI Taxonomy" id="75743"/>
    <lineage>
        <taxon>Eukaryota</taxon>
        <taxon>Metazoa</taxon>
        <taxon>Chordata</taxon>
        <taxon>Craniata</taxon>
        <taxon>Vertebrata</taxon>
        <taxon>Chondrichthyes</taxon>
        <taxon>Elasmobranchii</taxon>
        <taxon>Galeomorphii</taxon>
        <taxon>Galeoidea</taxon>
        <taxon>Carcharhiniformes</taxon>
        <taxon>Scyliorhinidae</taxon>
        <taxon>Scyliorhinus</taxon>
    </lineage>
</organism>
<evidence type="ECO:0000313" key="6">
    <source>
        <dbReference type="Proteomes" id="UP000288216"/>
    </source>
</evidence>
<keyword evidence="4" id="KW-0106">Calcium</keyword>
<dbReference type="FunFam" id="1.10.220.10:FF:000003">
    <property type="entry name" value="Annexin"/>
    <property type="match status" value="1"/>
</dbReference>
<protein>
    <recommendedName>
        <fullName evidence="4">Annexin</fullName>
    </recommendedName>
</protein>
<dbReference type="Pfam" id="PF00191">
    <property type="entry name" value="Annexin"/>
    <property type="match status" value="1"/>
</dbReference>
<evidence type="ECO:0000313" key="5">
    <source>
        <dbReference type="EMBL" id="GCB82501.1"/>
    </source>
</evidence>
<dbReference type="GO" id="GO:0005634">
    <property type="term" value="C:nucleus"/>
    <property type="evidence" value="ECO:0007669"/>
    <property type="project" value="TreeGrafter"/>
</dbReference>
<dbReference type="OrthoDB" id="37886at2759"/>
<dbReference type="GO" id="GO:0006816">
    <property type="term" value="P:calcium ion transport"/>
    <property type="evidence" value="ECO:0007669"/>
    <property type="project" value="TreeGrafter"/>
</dbReference>
<sequence>MKGFGSDKETIIDLLTSRSNAQRQQICAGYKTLYGRGLGTDENCVIELLASRNNKQIHELTKAYNEVYESDLETDIVGDTSGHFKKMLVVLLQGTREEDDVVSDDLVAADAK</sequence>
<dbReference type="GO" id="GO:0005509">
    <property type="term" value="F:calcium ion binding"/>
    <property type="evidence" value="ECO:0007669"/>
    <property type="project" value="InterPro"/>
</dbReference>
<evidence type="ECO:0000256" key="2">
    <source>
        <dbReference type="ARBA" id="ARBA00022737"/>
    </source>
</evidence>
<evidence type="ECO:0000256" key="1">
    <source>
        <dbReference type="ARBA" id="ARBA00007831"/>
    </source>
</evidence>
<name>A0A401QAV4_SCYTO</name>
<dbReference type="AlphaFoldDB" id="A0A401QAV4"/>
<accession>A0A401QAV4</accession>
<dbReference type="GO" id="GO:0001786">
    <property type="term" value="F:phosphatidylserine binding"/>
    <property type="evidence" value="ECO:0007669"/>
    <property type="project" value="TreeGrafter"/>
</dbReference>
<dbReference type="GO" id="GO:0005544">
    <property type="term" value="F:calcium-dependent phospholipid binding"/>
    <property type="evidence" value="ECO:0007669"/>
    <property type="project" value="UniProtKB-KW"/>
</dbReference>